<protein>
    <submittedName>
        <fullName evidence="1">Uncharacterized protein</fullName>
    </submittedName>
</protein>
<dbReference type="EMBL" id="SRLO01000799">
    <property type="protein sequence ID" value="TNN46263.1"/>
    <property type="molecule type" value="Genomic_DNA"/>
</dbReference>
<keyword evidence="2" id="KW-1185">Reference proteome</keyword>
<proteinExistence type="predicted"/>
<dbReference type="AlphaFoldDB" id="A0A4Z2G048"/>
<name>A0A4Z2G048_9TELE</name>
<gene>
    <name evidence="1" type="ORF">EYF80_043543</name>
</gene>
<dbReference type="Proteomes" id="UP000314294">
    <property type="component" value="Unassembled WGS sequence"/>
</dbReference>
<evidence type="ECO:0000313" key="2">
    <source>
        <dbReference type="Proteomes" id="UP000314294"/>
    </source>
</evidence>
<accession>A0A4Z2G048</accession>
<evidence type="ECO:0000313" key="1">
    <source>
        <dbReference type="EMBL" id="TNN46263.1"/>
    </source>
</evidence>
<organism evidence="1 2">
    <name type="scientific">Liparis tanakae</name>
    <name type="common">Tanaka's snailfish</name>
    <dbReference type="NCBI Taxonomy" id="230148"/>
    <lineage>
        <taxon>Eukaryota</taxon>
        <taxon>Metazoa</taxon>
        <taxon>Chordata</taxon>
        <taxon>Craniata</taxon>
        <taxon>Vertebrata</taxon>
        <taxon>Euteleostomi</taxon>
        <taxon>Actinopterygii</taxon>
        <taxon>Neopterygii</taxon>
        <taxon>Teleostei</taxon>
        <taxon>Neoteleostei</taxon>
        <taxon>Acanthomorphata</taxon>
        <taxon>Eupercaria</taxon>
        <taxon>Perciformes</taxon>
        <taxon>Cottioidei</taxon>
        <taxon>Cottales</taxon>
        <taxon>Liparidae</taxon>
        <taxon>Liparis</taxon>
    </lineage>
</organism>
<reference evidence="1 2" key="1">
    <citation type="submission" date="2019-03" db="EMBL/GenBank/DDBJ databases">
        <title>First draft genome of Liparis tanakae, snailfish: a comprehensive survey of snailfish specific genes.</title>
        <authorList>
            <person name="Kim W."/>
            <person name="Song I."/>
            <person name="Jeong J.-H."/>
            <person name="Kim D."/>
            <person name="Kim S."/>
            <person name="Ryu S."/>
            <person name="Song J.Y."/>
            <person name="Lee S.K."/>
        </authorList>
    </citation>
    <scope>NUCLEOTIDE SEQUENCE [LARGE SCALE GENOMIC DNA]</scope>
    <source>
        <tissue evidence="1">Muscle</tissue>
    </source>
</reference>
<comment type="caution">
    <text evidence="1">The sequence shown here is derived from an EMBL/GenBank/DDBJ whole genome shotgun (WGS) entry which is preliminary data.</text>
</comment>
<sequence length="121" mass="13474">MLGLGQLSKRILGQFVCDLIGARVHCQHQVEVRPQPLGDPTETFLEVGPELSGPLWVRLHQSLESGSYFGLQSQGAAHLPKVNVSNKLLPAILQDGEEMGWKGLFQSFLHQTYELSFSFEQ</sequence>